<dbReference type="InterPro" id="IPR009044">
    <property type="entry name" value="ssDNA-bd_transcriptional_reg"/>
</dbReference>
<dbReference type="PANTHER" id="PTHR31745:SF1">
    <property type="entry name" value="SINGLE-STRANDED DNA-BINDING PROTEIN WHY2, MITOCHONDRIAL"/>
    <property type="match status" value="1"/>
</dbReference>
<dbReference type="Proteomes" id="UP000007264">
    <property type="component" value="Unassembled WGS sequence"/>
</dbReference>
<dbReference type="PANTHER" id="PTHR31745">
    <property type="entry name" value="SINGLE-STRANDED DNA-BINDING PROTEIN WHY2, MITOCHONDRIAL"/>
    <property type="match status" value="1"/>
</dbReference>
<dbReference type="RefSeq" id="XP_005642827.1">
    <property type="nucleotide sequence ID" value="XM_005642770.1"/>
</dbReference>
<dbReference type="Gene3D" id="2.30.31.10">
    <property type="entry name" value="Transcriptional Coactivator Pc4, Chain A"/>
    <property type="match status" value="1"/>
</dbReference>
<protein>
    <submittedName>
        <fullName evidence="3">SsDNA-binding transcriptional regulator</fullName>
    </submittedName>
</protein>
<keyword evidence="4" id="KW-1185">Reference proteome</keyword>
<dbReference type="GeneID" id="17036190"/>
<dbReference type="OrthoDB" id="511009at2759"/>
<dbReference type="AlphaFoldDB" id="I0YIR4"/>
<reference evidence="3 4" key="1">
    <citation type="journal article" date="2012" name="Genome Biol.">
        <title>The genome of the polar eukaryotic microalga coccomyxa subellipsoidea reveals traits of cold adaptation.</title>
        <authorList>
            <person name="Blanc G."/>
            <person name="Agarkova I."/>
            <person name="Grimwood J."/>
            <person name="Kuo A."/>
            <person name="Brueggeman A."/>
            <person name="Dunigan D."/>
            <person name="Gurnon J."/>
            <person name="Ladunga I."/>
            <person name="Lindquist E."/>
            <person name="Lucas S."/>
            <person name="Pangilinan J."/>
            <person name="Proschold T."/>
            <person name="Salamov A."/>
            <person name="Schmutz J."/>
            <person name="Weeks D."/>
            <person name="Yamada T."/>
            <person name="Claverie J.M."/>
            <person name="Grigoriev I."/>
            <person name="Van Etten J."/>
            <person name="Lomsadze A."/>
            <person name="Borodovsky M."/>
        </authorList>
    </citation>
    <scope>NUCLEOTIDE SEQUENCE [LARGE SCALE GENOMIC DNA]</scope>
    <source>
        <strain evidence="3 4">C-169</strain>
    </source>
</reference>
<dbReference type="SUPFAM" id="SSF54447">
    <property type="entry name" value="ssDNA-binding transcriptional regulator domain"/>
    <property type="match status" value="1"/>
</dbReference>
<evidence type="ECO:0000313" key="3">
    <source>
        <dbReference type="EMBL" id="EIE18283.1"/>
    </source>
</evidence>
<dbReference type="eggNOG" id="ENOG502QRRY">
    <property type="taxonomic scope" value="Eukaryota"/>
</dbReference>
<organism evidence="3 4">
    <name type="scientific">Coccomyxa subellipsoidea (strain C-169)</name>
    <name type="common">Green microalga</name>
    <dbReference type="NCBI Taxonomy" id="574566"/>
    <lineage>
        <taxon>Eukaryota</taxon>
        <taxon>Viridiplantae</taxon>
        <taxon>Chlorophyta</taxon>
        <taxon>core chlorophytes</taxon>
        <taxon>Trebouxiophyceae</taxon>
        <taxon>Trebouxiophyceae incertae sedis</taxon>
        <taxon>Coccomyxaceae</taxon>
        <taxon>Coccomyxa</taxon>
        <taxon>Coccomyxa subellipsoidea</taxon>
    </lineage>
</organism>
<dbReference type="Pfam" id="PF08536">
    <property type="entry name" value="Whirly"/>
    <property type="match status" value="1"/>
</dbReference>
<evidence type="ECO:0000256" key="2">
    <source>
        <dbReference type="ARBA" id="ARBA00022946"/>
    </source>
</evidence>
<evidence type="ECO:0000313" key="4">
    <source>
        <dbReference type="Proteomes" id="UP000007264"/>
    </source>
</evidence>
<sequence>MSMKVASQKQLGIRQVHRIAMMQGRSLAASGLCNKVAPLKIVHRKPHGTTRCYAAAAPAQAQQSQQRNLYANYAIYKGKAAASFRVRKPRWVEAQDGSISLDRAGSLIVEFAPVAPGSGTNVGNRSYQWDKKQTFALSPVELAGLVESCTTGKSMKELFHDPNKGGTDSGKIAKTLSLQRFDQGQDWYLQLAVKDSASKDGSATMGLPITGAELYTLKSLSEFLIPRLLGWDEVLAEPELVPANSYGSRQ</sequence>
<dbReference type="KEGG" id="csl:COCSUDRAFT_45533"/>
<dbReference type="InterPro" id="IPR013742">
    <property type="entry name" value="Whirly"/>
</dbReference>
<evidence type="ECO:0000256" key="1">
    <source>
        <dbReference type="ARBA" id="ARBA00006061"/>
    </source>
</evidence>
<dbReference type="GO" id="GO:0006355">
    <property type="term" value="P:regulation of DNA-templated transcription"/>
    <property type="evidence" value="ECO:0007669"/>
    <property type="project" value="InterPro"/>
</dbReference>
<comment type="caution">
    <text evidence="3">The sequence shown here is derived from an EMBL/GenBank/DDBJ whole genome shotgun (WGS) entry which is preliminary data.</text>
</comment>
<gene>
    <name evidence="3" type="ORF">COCSUDRAFT_45533</name>
</gene>
<dbReference type="EMBL" id="AGSI01000025">
    <property type="protein sequence ID" value="EIE18283.1"/>
    <property type="molecule type" value="Genomic_DNA"/>
</dbReference>
<comment type="similarity">
    <text evidence="1">Belongs to the Whirly family.</text>
</comment>
<proteinExistence type="inferred from homology"/>
<keyword evidence="2" id="KW-0809">Transit peptide</keyword>
<dbReference type="GO" id="GO:0003697">
    <property type="term" value="F:single-stranded DNA binding"/>
    <property type="evidence" value="ECO:0007669"/>
    <property type="project" value="InterPro"/>
</dbReference>
<name>I0YIR4_COCSC</name>
<accession>I0YIR4</accession>
<dbReference type="GO" id="GO:0006952">
    <property type="term" value="P:defense response"/>
    <property type="evidence" value="ECO:0007669"/>
    <property type="project" value="InterPro"/>
</dbReference>